<protein>
    <recommendedName>
        <fullName evidence="1">SHSP domain-containing protein</fullName>
    </recommendedName>
</protein>
<feature type="domain" description="SHSP" evidence="1">
    <location>
        <begin position="1"/>
        <end position="77"/>
    </location>
</feature>
<evidence type="ECO:0000313" key="2">
    <source>
        <dbReference type="EMBL" id="GAI77586.1"/>
    </source>
</evidence>
<dbReference type="SUPFAM" id="SSF49764">
    <property type="entry name" value="HSP20-like chaperones"/>
    <property type="match status" value="1"/>
</dbReference>
<dbReference type="AlphaFoldDB" id="X1SEM7"/>
<proteinExistence type="predicted"/>
<organism evidence="2">
    <name type="scientific">marine sediment metagenome</name>
    <dbReference type="NCBI Taxonomy" id="412755"/>
    <lineage>
        <taxon>unclassified sequences</taxon>
        <taxon>metagenomes</taxon>
        <taxon>ecological metagenomes</taxon>
    </lineage>
</organism>
<accession>X1SEM7</accession>
<feature type="non-terminal residue" evidence="2">
    <location>
        <position position="1"/>
    </location>
</feature>
<dbReference type="PANTHER" id="PTHR11527">
    <property type="entry name" value="HEAT-SHOCK PROTEIN 20 FAMILY MEMBER"/>
    <property type="match status" value="1"/>
</dbReference>
<reference evidence="2" key="1">
    <citation type="journal article" date="2014" name="Front. Microbiol.">
        <title>High frequency of phylogenetically diverse reductive dehalogenase-homologous genes in deep subseafloor sedimentary metagenomes.</title>
        <authorList>
            <person name="Kawai M."/>
            <person name="Futagami T."/>
            <person name="Toyoda A."/>
            <person name="Takaki Y."/>
            <person name="Nishi S."/>
            <person name="Hori S."/>
            <person name="Arai W."/>
            <person name="Tsubouchi T."/>
            <person name="Morono Y."/>
            <person name="Uchiyama I."/>
            <person name="Ito T."/>
            <person name="Fujiyama A."/>
            <person name="Inagaki F."/>
            <person name="Takami H."/>
        </authorList>
    </citation>
    <scope>NUCLEOTIDE SEQUENCE</scope>
    <source>
        <strain evidence="2">Expedition CK06-06</strain>
    </source>
</reference>
<dbReference type="Pfam" id="PF00011">
    <property type="entry name" value="HSP20"/>
    <property type="match status" value="1"/>
</dbReference>
<evidence type="ECO:0000259" key="1">
    <source>
        <dbReference type="PROSITE" id="PS01031"/>
    </source>
</evidence>
<sequence length="77" mass="8851">VDVKDGILTLSGERSYENEVKEENFHRKERSFGKFQRSFALAKGLNADKIDADYKDGVLKIEITKPEEEKPKKISVH</sequence>
<dbReference type="InterPro" id="IPR031107">
    <property type="entry name" value="Small_HSP"/>
</dbReference>
<comment type="caution">
    <text evidence="2">The sequence shown here is derived from an EMBL/GenBank/DDBJ whole genome shotgun (WGS) entry which is preliminary data.</text>
</comment>
<dbReference type="InterPro" id="IPR002068">
    <property type="entry name" value="A-crystallin/Hsp20_dom"/>
</dbReference>
<dbReference type="PROSITE" id="PS01031">
    <property type="entry name" value="SHSP"/>
    <property type="match status" value="1"/>
</dbReference>
<dbReference type="CDD" id="cd06464">
    <property type="entry name" value="ACD_sHsps-like"/>
    <property type="match status" value="1"/>
</dbReference>
<dbReference type="EMBL" id="BARW01009211">
    <property type="protein sequence ID" value="GAI77586.1"/>
    <property type="molecule type" value="Genomic_DNA"/>
</dbReference>
<name>X1SEM7_9ZZZZ</name>
<dbReference type="Gene3D" id="2.60.40.790">
    <property type="match status" value="1"/>
</dbReference>
<gene>
    <name evidence="2" type="ORF">S12H4_18607</name>
</gene>
<dbReference type="InterPro" id="IPR008978">
    <property type="entry name" value="HSP20-like_chaperone"/>
</dbReference>